<dbReference type="RefSeq" id="WP_148450882.1">
    <property type="nucleotide sequence ID" value="NZ_VSDO01000001.1"/>
</dbReference>
<dbReference type="EMBL" id="VSDO01000001">
    <property type="protein sequence ID" value="TYA15292.1"/>
    <property type="molecule type" value="Genomic_DNA"/>
</dbReference>
<comment type="caution">
    <text evidence="2">The sequence shown here is derived from an EMBL/GenBank/DDBJ whole genome shotgun (WGS) entry which is preliminary data.</text>
</comment>
<protein>
    <submittedName>
        <fullName evidence="2">Uncharacterized protein</fullName>
    </submittedName>
</protein>
<evidence type="ECO:0000256" key="1">
    <source>
        <dbReference type="SAM" id="MobiDB-lite"/>
    </source>
</evidence>
<sequence length="107" mass="11634">MPNEPSPNAGEQAYERYNLLKEYRPENDIPGDDLLPHDTRITQSLSEPGDESEARRATGAEDTTEPLPDVPDADAIQKDSPVDPSAPDPDAMHGTDLLNGYDGDDSE</sequence>
<dbReference type="Proteomes" id="UP000325218">
    <property type="component" value="Unassembled WGS sequence"/>
</dbReference>
<accession>A0A5D0CZ20</accession>
<dbReference type="OrthoDB" id="2615543at2"/>
<feature type="region of interest" description="Disordered" evidence="1">
    <location>
        <begin position="23"/>
        <end position="107"/>
    </location>
</feature>
<keyword evidence="3" id="KW-1185">Reference proteome</keyword>
<reference evidence="2 3" key="1">
    <citation type="submission" date="2019-08" db="EMBL/GenBank/DDBJ databases">
        <title>Genome sequencing of Paenibacillus faecis DSM 23593(T).</title>
        <authorList>
            <person name="Kook J.-K."/>
            <person name="Park S.-N."/>
            <person name="Lim Y.K."/>
        </authorList>
    </citation>
    <scope>NUCLEOTIDE SEQUENCE [LARGE SCALE GENOMIC DNA]</scope>
    <source>
        <strain evidence="2 3">DSM 23593</strain>
    </source>
</reference>
<dbReference type="AlphaFoldDB" id="A0A5D0CZ20"/>
<name>A0A5D0CZ20_9BACL</name>
<organism evidence="2 3">
    <name type="scientific">Paenibacillus faecis</name>
    <dbReference type="NCBI Taxonomy" id="862114"/>
    <lineage>
        <taxon>Bacteria</taxon>
        <taxon>Bacillati</taxon>
        <taxon>Bacillota</taxon>
        <taxon>Bacilli</taxon>
        <taxon>Bacillales</taxon>
        <taxon>Paenibacillaceae</taxon>
        <taxon>Paenibacillus</taxon>
    </lineage>
</organism>
<evidence type="ECO:0000313" key="2">
    <source>
        <dbReference type="EMBL" id="TYA15292.1"/>
    </source>
</evidence>
<proteinExistence type="predicted"/>
<gene>
    <name evidence="2" type="ORF">FRY98_06575</name>
</gene>
<evidence type="ECO:0000313" key="3">
    <source>
        <dbReference type="Proteomes" id="UP000325218"/>
    </source>
</evidence>